<keyword evidence="3 4" id="KW-0732">Signal</keyword>
<evidence type="ECO:0000313" key="6">
    <source>
        <dbReference type="EMBL" id="MEY9472271.1"/>
    </source>
</evidence>
<reference evidence="6 7" key="1">
    <citation type="submission" date="2024-07" db="EMBL/GenBank/DDBJ databases">
        <title>Genomic Encyclopedia of Type Strains, Phase V (KMG-V): Genome sequencing to study the core and pangenomes of soil and plant-associated prokaryotes.</title>
        <authorList>
            <person name="Whitman W."/>
        </authorList>
    </citation>
    <scope>NUCLEOTIDE SEQUENCE [LARGE SCALE GENOMIC DNA]</scope>
    <source>
        <strain evidence="6 7">USDA 222</strain>
    </source>
</reference>
<dbReference type="Proteomes" id="UP001565474">
    <property type="component" value="Unassembled WGS sequence"/>
</dbReference>
<dbReference type="Pfam" id="PF09084">
    <property type="entry name" value="NMT1"/>
    <property type="match status" value="1"/>
</dbReference>
<accession>A0ABV4GKM5</accession>
<feature type="signal peptide" evidence="4">
    <location>
        <begin position="1"/>
        <end position="27"/>
    </location>
</feature>
<sequence length="314" mass="33168">MRRTQITAMLAGLVLGMSAGLTAPALAQTKIQIGCTATSDCASAMVAVDEGIFRKHGLDVEMTPIAINSNIPAAILSNSIQVGGPTSTVFLQAVDGGLDLVAIAGASVMNPTSNTAIAAFVRNGITIKDPKDFIGKKVGAPGLNAFLHVLFVKWLVEKGVDPRSVNFVEVTFPTMADIIKSGGVDAVLTAEPFVTRMSNAGLGSVGARYGAELGRTDPIIFYAASRDWAEKNVATVKKFREAVAEAAAIVNSDREKASASIAKFTKQPLDLVKATPPNQSEPNLKPQNLSWWIEVMSSQKMLQSKLDTAKLVLN</sequence>
<name>A0ABV4GKM5_9BRAD</name>
<organism evidence="6 7">
    <name type="scientific">Bradyrhizobium yuanmingense</name>
    <dbReference type="NCBI Taxonomy" id="108015"/>
    <lineage>
        <taxon>Bacteria</taxon>
        <taxon>Pseudomonadati</taxon>
        <taxon>Pseudomonadota</taxon>
        <taxon>Alphaproteobacteria</taxon>
        <taxon>Hyphomicrobiales</taxon>
        <taxon>Nitrobacteraceae</taxon>
        <taxon>Bradyrhizobium</taxon>
    </lineage>
</organism>
<comment type="similarity">
    <text evidence="2">Belongs to the bacterial solute-binding protein SsuA/TauA family.</text>
</comment>
<keyword evidence="7" id="KW-1185">Reference proteome</keyword>
<evidence type="ECO:0000313" key="7">
    <source>
        <dbReference type="Proteomes" id="UP001565474"/>
    </source>
</evidence>
<comment type="subcellular location">
    <subcellularLocation>
        <location evidence="1">Periplasm</location>
    </subcellularLocation>
</comment>
<feature type="domain" description="SsuA/THI5-like" evidence="5">
    <location>
        <begin position="41"/>
        <end position="252"/>
    </location>
</feature>
<dbReference type="InterPro" id="IPR015168">
    <property type="entry name" value="SsuA/THI5"/>
</dbReference>
<proteinExistence type="inferred from homology"/>
<dbReference type="EMBL" id="JBGBZN010000002">
    <property type="protein sequence ID" value="MEY9472271.1"/>
    <property type="molecule type" value="Genomic_DNA"/>
</dbReference>
<gene>
    <name evidence="6" type="ORF">ABH992_004670</name>
</gene>
<feature type="chain" id="PRO_5045611664" evidence="4">
    <location>
        <begin position="28"/>
        <end position="314"/>
    </location>
</feature>
<evidence type="ECO:0000259" key="5">
    <source>
        <dbReference type="Pfam" id="PF09084"/>
    </source>
</evidence>
<comment type="caution">
    <text evidence="6">The sequence shown here is derived from an EMBL/GenBank/DDBJ whole genome shotgun (WGS) entry which is preliminary data.</text>
</comment>
<evidence type="ECO:0000256" key="3">
    <source>
        <dbReference type="ARBA" id="ARBA00022729"/>
    </source>
</evidence>
<evidence type="ECO:0000256" key="4">
    <source>
        <dbReference type="SAM" id="SignalP"/>
    </source>
</evidence>
<evidence type="ECO:0000256" key="1">
    <source>
        <dbReference type="ARBA" id="ARBA00004418"/>
    </source>
</evidence>
<evidence type="ECO:0000256" key="2">
    <source>
        <dbReference type="ARBA" id="ARBA00010742"/>
    </source>
</evidence>
<protein>
    <submittedName>
        <fullName evidence="6">NitT/TauT family transport system substrate-binding protein</fullName>
    </submittedName>
</protein>
<dbReference type="Gene3D" id="3.40.190.10">
    <property type="entry name" value="Periplasmic binding protein-like II"/>
    <property type="match status" value="2"/>
</dbReference>
<dbReference type="SUPFAM" id="SSF53850">
    <property type="entry name" value="Periplasmic binding protein-like II"/>
    <property type="match status" value="1"/>
</dbReference>
<dbReference type="PANTHER" id="PTHR30024:SF47">
    <property type="entry name" value="TAURINE-BINDING PERIPLASMIC PROTEIN"/>
    <property type="match status" value="1"/>
</dbReference>
<dbReference type="PANTHER" id="PTHR30024">
    <property type="entry name" value="ALIPHATIC SULFONATES-BINDING PROTEIN-RELATED"/>
    <property type="match status" value="1"/>
</dbReference>